<dbReference type="AlphaFoldDB" id="S4P3E5"/>
<proteinExistence type="predicted"/>
<dbReference type="EMBL" id="GAIX01009542">
    <property type="protein sequence ID" value="JAA83018.1"/>
    <property type="molecule type" value="Transcribed_RNA"/>
</dbReference>
<evidence type="ECO:0000256" key="1">
    <source>
        <dbReference type="SAM" id="Phobius"/>
    </source>
</evidence>
<keyword evidence="1" id="KW-0472">Membrane</keyword>
<name>S4P3E5_9NEOP</name>
<accession>S4P3E5</accession>
<sequence length="69" mass="8303">RQTSSCPEEREYDSATYRLELCFQTIRYPIEIHINSNFCYLSYHGHKSFFYSFIQVLFQIVITIIKTNV</sequence>
<keyword evidence="1" id="KW-1133">Transmembrane helix</keyword>
<feature type="non-terminal residue" evidence="2">
    <location>
        <position position="1"/>
    </location>
</feature>
<protein>
    <submittedName>
        <fullName evidence="2">Uncharacterized protein</fullName>
    </submittedName>
</protein>
<organism evidence="2">
    <name type="scientific">Pararge aegeria</name>
    <name type="common">speckled wood butterfly</name>
    <dbReference type="NCBI Taxonomy" id="116150"/>
    <lineage>
        <taxon>Eukaryota</taxon>
        <taxon>Metazoa</taxon>
        <taxon>Ecdysozoa</taxon>
        <taxon>Arthropoda</taxon>
        <taxon>Hexapoda</taxon>
        <taxon>Insecta</taxon>
        <taxon>Pterygota</taxon>
        <taxon>Neoptera</taxon>
        <taxon>Endopterygota</taxon>
        <taxon>Lepidoptera</taxon>
        <taxon>Glossata</taxon>
        <taxon>Ditrysia</taxon>
        <taxon>Papilionoidea</taxon>
        <taxon>Nymphalidae</taxon>
        <taxon>Satyrinae</taxon>
        <taxon>Satyrini</taxon>
        <taxon>Parargina</taxon>
        <taxon>Pararge</taxon>
    </lineage>
</organism>
<reference evidence="2" key="2">
    <citation type="submission" date="2013-05" db="EMBL/GenBank/DDBJ databases">
        <authorList>
            <person name="Carter J.-M."/>
            <person name="Baker S.C."/>
            <person name="Pink R."/>
            <person name="Carter D.R.F."/>
            <person name="Collins A."/>
            <person name="Tomlin J."/>
            <person name="Gibbs M."/>
            <person name="Breuker C.J."/>
        </authorList>
    </citation>
    <scope>NUCLEOTIDE SEQUENCE</scope>
    <source>
        <tissue evidence="2">Ovary</tissue>
    </source>
</reference>
<keyword evidence="1" id="KW-0812">Transmembrane</keyword>
<reference evidence="2" key="1">
    <citation type="journal article" date="2013" name="BMC Genomics">
        <title>Unscrambling butterfly oogenesis.</title>
        <authorList>
            <person name="Carter J.M."/>
            <person name="Baker S.C."/>
            <person name="Pink R."/>
            <person name="Carter D.R."/>
            <person name="Collins A."/>
            <person name="Tomlin J."/>
            <person name="Gibbs M."/>
            <person name="Breuker C.J."/>
        </authorList>
    </citation>
    <scope>NUCLEOTIDE SEQUENCE</scope>
    <source>
        <tissue evidence="2">Ovary</tissue>
    </source>
</reference>
<evidence type="ECO:0000313" key="2">
    <source>
        <dbReference type="EMBL" id="JAA83018.1"/>
    </source>
</evidence>
<feature type="transmembrane region" description="Helical" evidence="1">
    <location>
        <begin position="48"/>
        <end position="65"/>
    </location>
</feature>